<comment type="caution">
    <text evidence="1">The sequence shown here is derived from an EMBL/GenBank/DDBJ whole genome shotgun (WGS) entry which is preliminary data.</text>
</comment>
<organism evidence="1 2">
    <name type="scientific">Platanthera guangdongensis</name>
    <dbReference type="NCBI Taxonomy" id="2320717"/>
    <lineage>
        <taxon>Eukaryota</taxon>
        <taxon>Viridiplantae</taxon>
        <taxon>Streptophyta</taxon>
        <taxon>Embryophyta</taxon>
        <taxon>Tracheophyta</taxon>
        <taxon>Spermatophyta</taxon>
        <taxon>Magnoliopsida</taxon>
        <taxon>Liliopsida</taxon>
        <taxon>Asparagales</taxon>
        <taxon>Orchidaceae</taxon>
        <taxon>Orchidoideae</taxon>
        <taxon>Orchideae</taxon>
        <taxon>Orchidinae</taxon>
        <taxon>Platanthera</taxon>
    </lineage>
</organism>
<name>A0ABR2M459_9ASPA</name>
<reference evidence="1 2" key="1">
    <citation type="journal article" date="2022" name="Nat. Plants">
        <title>Genomes of leafy and leafless Platanthera orchids illuminate the evolution of mycoheterotrophy.</title>
        <authorList>
            <person name="Li M.H."/>
            <person name="Liu K.W."/>
            <person name="Li Z."/>
            <person name="Lu H.C."/>
            <person name="Ye Q.L."/>
            <person name="Zhang D."/>
            <person name="Wang J.Y."/>
            <person name="Li Y.F."/>
            <person name="Zhong Z.M."/>
            <person name="Liu X."/>
            <person name="Yu X."/>
            <person name="Liu D.K."/>
            <person name="Tu X.D."/>
            <person name="Liu B."/>
            <person name="Hao Y."/>
            <person name="Liao X.Y."/>
            <person name="Jiang Y.T."/>
            <person name="Sun W.H."/>
            <person name="Chen J."/>
            <person name="Chen Y.Q."/>
            <person name="Ai Y."/>
            <person name="Zhai J.W."/>
            <person name="Wu S.S."/>
            <person name="Zhou Z."/>
            <person name="Hsiao Y.Y."/>
            <person name="Wu W.L."/>
            <person name="Chen Y.Y."/>
            <person name="Lin Y.F."/>
            <person name="Hsu J.L."/>
            <person name="Li C.Y."/>
            <person name="Wang Z.W."/>
            <person name="Zhao X."/>
            <person name="Zhong W.Y."/>
            <person name="Ma X.K."/>
            <person name="Ma L."/>
            <person name="Huang J."/>
            <person name="Chen G.Z."/>
            <person name="Huang M.Z."/>
            <person name="Huang L."/>
            <person name="Peng D.H."/>
            <person name="Luo Y.B."/>
            <person name="Zou S.Q."/>
            <person name="Chen S.P."/>
            <person name="Lan S."/>
            <person name="Tsai W.C."/>
            <person name="Van de Peer Y."/>
            <person name="Liu Z.J."/>
        </authorList>
    </citation>
    <scope>NUCLEOTIDE SEQUENCE [LARGE SCALE GENOMIC DNA]</scope>
    <source>
        <strain evidence="1">Lor288</strain>
    </source>
</reference>
<evidence type="ECO:0000313" key="1">
    <source>
        <dbReference type="EMBL" id="KAK8958833.1"/>
    </source>
</evidence>
<evidence type="ECO:0000313" key="2">
    <source>
        <dbReference type="Proteomes" id="UP001412067"/>
    </source>
</evidence>
<sequence length="88" mass="10003">MEDGFYSEQRKRSFDLKKCALSVALAFGLVTGEQKLKKLEEKKKLTNIYKQPREYLGLTDAKLCGKDMVALGLATHFVESEVLFDDII</sequence>
<gene>
    <name evidence="1" type="ORF">KSP40_PGU011146</name>
</gene>
<dbReference type="Proteomes" id="UP001412067">
    <property type="component" value="Unassembled WGS sequence"/>
</dbReference>
<accession>A0ABR2M459</accession>
<protein>
    <submittedName>
        <fullName evidence="1">Uncharacterized protein</fullName>
    </submittedName>
</protein>
<dbReference type="EMBL" id="JBBWWR010000012">
    <property type="protein sequence ID" value="KAK8958833.1"/>
    <property type="molecule type" value="Genomic_DNA"/>
</dbReference>
<keyword evidence="2" id="KW-1185">Reference proteome</keyword>
<proteinExistence type="predicted"/>